<dbReference type="RefSeq" id="WP_147395649.1">
    <property type="nucleotide sequence ID" value="NZ_QRLF01000013.1"/>
</dbReference>
<evidence type="ECO:0000256" key="1">
    <source>
        <dbReference type="SAM" id="SignalP"/>
    </source>
</evidence>
<reference evidence="2 3" key="1">
    <citation type="submission" date="2018-08" db="EMBL/GenBank/DDBJ databases">
        <title>A genome reference for cultivated species of the human gut microbiota.</title>
        <authorList>
            <person name="Zou Y."/>
            <person name="Xue W."/>
            <person name="Luo G."/>
        </authorList>
    </citation>
    <scope>NUCLEOTIDE SEQUENCE [LARGE SCALE GENOMIC DNA]</scope>
    <source>
        <strain evidence="2 3">AM13-21</strain>
    </source>
</reference>
<keyword evidence="1" id="KW-0732">Signal</keyword>
<evidence type="ECO:0008006" key="4">
    <source>
        <dbReference type="Google" id="ProtNLM"/>
    </source>
</evidence>
<feature type="signal peptide" evidence="1">
    <location>
        <begin position="1"/>
        <end position="20"/>
    </location>
</feature>
<comment type="caution">
    <text evidence="2">The sequence shown here is derived from an EMBL/GenBank/DDBJ whole genome shotgun (WGS) entry which is preliminary data.</text>
</comment>
<evidence type="ECO:0000313" key="2">
    <source>
        <dbReference type="EMBL" id="RHI91535.1"/>
    </source>
</evidence>
<protein>
    <recommendedName>
        <fullName evidence="4">Lipoprotein</fullName>
    </recommendedName>
</protein>
<dbReference type="AlphaFoldDB" id="A0A415BSE2"/>
<accession>A0A415BSE2</accession>
<organism evidence="2 3">
    <name type="scientific">Phocaeicola vulgatus</name>
    <name type="common">Bacteroides vulgatus</name>
    <dbReference type="NCBI Taxonomy" id="821"/>
    <lineage>
        <taxon>Bacteria</taxon>
        <taxon>Pseudomonadati</taxon>
        <taxon>Bacteroidota</taxon>
        <taxon>Bacteroidia</taxon>
        <taxon>Bacteroidales</taxon>
        <taxon>Bacteroidaceae</taxon>
        <taxon>Phocaeicola</taxon>
    </lineage>
</organism>
<name>A0A415BSE2_PHOVU</name>
<dbReference type="Proteomes" id="UP000285777">
    <property type="component" value="Unassembled WGS sequence"/>
</dbReference>
<evidence type="ECO:0000313" key="3">
    <source>
        <dbReference type="Proteomes" id="UP000285777"/>
    </source>
</evidence>
<gene>
    <name evidence="2" type="ORF">DW150_09235</name>
</gene>
<sequence>MSTKYLVLLSFLFVSLAACNDTDNKIKEKGNLSVSVNNDIKVFNKETGEIVLSTLSVEDINGLSGACLTFYLDDFPIFESIPVIPKSSSIIHNDLVLAIDGAKLYLLDGYPSLDVLGSNKSEAERLRKENFNKRNTSWNKFIDYLQGVGKIME</sequence>
<dbReference type="PROSITE" id="PS51257">
    <property type="entry name" value="PROKAR_LIPOPROTEIN"/>
    <property type="match status" value="1"/>
</dbReference>
<dbReference type="EMBL" id="QRLF01000013">
    <property type="protein sequence ID" value="RHI91535.1"/>
    <property type="molecule type" value="Genomic_DNA"/>
</dbReference>
<proteinExistence type="predicted"/>
<feature type="chain" id="PRO_5019199532" description="Lipoprotein" evidence="1">
    <location>
        <begin position="21"/>
        <end position="153"/>
    </location>
</feature>